<proteinExistence type="predicted"/>
<dbReference type="EMBL" id="CM042890">
    <property type="protein sequence ID" value="KAI4312307.1"/>
    <property type="molecule type" value="Genomic_DNA"/>
</dbReference>
<sequence>MGSKGGGGGGGGSNGVPAVIPAGARKIVQSLKEIVNCPEQEIYTALKECNMDPNEAVNRLLSQVCGVQSEGLNGVPFAIKAGHCMFIVIQMFLNSQCLSLTRSLLVFVDPFHEVKSKREKKKEVKETTESRPRSVVASSRGGRTSADRYTGRNRTNIPSTTVTSDSSKPTLKKENGSYATPISFASAISGPNINRKAAYSDNFSSENKAPTFGKSDLISSSIQPSPGFPRAWVGTPDQVSMADIVKMGKPLVKSPGAPNRLAHHPMASGSHDDFQLHDQSSKLCKSEPRATSQQVPSNEDDWPLDEHQAPPPNEDEWPSFENSPDGSGQHVTSRLEGGPISEDGHIDVGTNHMGFASVSNRNILEDDGRDPSLYENNSYKHADAFQPHMHAYEHNEDDYAEDVGVGAVSTNFQHLSLQKNEQGSVPEDDGPAVVIPDHLQVHPSDCQHLSFGSFAPSIGAISESAGSGSLKGSFPEAQPLPDASSDSHPDIRNSEQYGDEHLRPTSSGNDTHGGVPNGGNYEAASASQPEALQQHPGESAVGTQYQFPSAASEYSHEISQALDSTFAHTQDGSSIQNLPPFSNVLQSYTNSLPGALLASTVQTGRESDLSYLPFPVTQPLATKYSNAAPSLNNPLMSTPEGLRAGSVSAAQQPPQSIPTTGLGLPQHLAMHAYSQPALSLGPFANMANMVGYHPFLHQSYSYMPSAFQQAFASNNTYHQSVAAILPQYKSSLSAGNLPHSGAIASGYGFNSSSNVPGGNFQLNPQADSTTLGYEDALSSQYKDANNLLSLQQNDNSGMWVSGAAARAAPNLPASNYYNFPGQNQLAGEFRQAQQPSQHFGSLGYPNYYQSASISPEQQQQLMRDSTFGGSQGQQSKQSSQIWQNTY</sequence>
<name>A0ACB9LM99_9MYRT</name>
<comment type="caution">
    <text evidence="1">The sequence shown here is derived from an EMBL/GenBank/DDBJ whole genome shotgun (WGS) entry which is preliminary data.</text>
</comment>
<keyword evidence="2" id="KW-1185">Reference proteome</keyword>
<gene>
    <name evidence="1" type="ORF">MLD38_037129</name>
</gene>
<organism evidence="1 2">
    <name type="scientific">Melastoma candidum</name>
    <dbReference type="NCBI Taxonomy" id="119954"/>
    <lineage>
        <taxon>Eukaryota</taxon>
        <taxon>Viridiplantae</taxon>
        <taxon>Streptophyta</taxon>
        <taxon>Embryophyta</taxon>
        <taxon>Tracheophyta</taxon>
        <taxon>Spermatophyta</taxon>
        <taxon>Magnoliopsida</taxon>
        <taxon>eudicotyledons</taxon>
        <taxon>Gunneridae</taxon>
        <taxon>Pentapetalae</taxon>
        <taxon>rosids</taxon>
        <taxon>malvids</taxon>
        <taxon>Myrtales</taxon>
        <taxon>Melastomataceae</taxon>
        <taxon>Melastomatoideae</taxon>
        <taxon>Melastomateae</taxon>
        <taxon>Melastoma</taxon>
    </lineage>
</organism>
<protein>
    <submittedName>
        <fullName evidence="1">Uncharacterized protein</fullName>
    </submittedName>
</protein>
<evidence type="ECO:0000313" key="1">
    <source>
        <dbReference type="EMBL" id="KAI4312307.1"/>
    </source>
</evidence>
<evidence type="ECO:0000313" key="2">
    <source>
        <dbReference type="Proteomes" id="UP001057402"/>
    </source>
</evidence>
<accession>A0ACB9LM99</accession>
<reference evidence="2" key="1">
    <citation type="journal article" date="2023" name="Front. Plant Sci.">
        <title>Chromosomal-level genome assembly of Melastoma candidum provides insights into trichome evolution.</title>
        <authorList>
            <person name="Zhong Y."/>
            <person name="Wu W."/>
            <person name="Sun C."/>
            <person name="Zou P."/>
            <person name="Liu Y."/>
            <person name="Dai S."/>
            <person name="Zhou R."/>
        </authorList>
    </citation>
    <scope>NUCLEOTIDE SEQUENCE [LARGE SCALE GENOMIC DNA]</scope>
</reference>
<dbReference type="Proteomes" id="UP001057402">
    <property type="component" value="Chromosome 11"/>
</dbReference>